<gene>
    <name evidence="2" type="ORF">CKAH01_06308</name>
</gene>
<keyword evidence="3" id="KW-1185">Reference proteome</keyword>
<reference evidence="2" key="1">
    <citation type="submission" date="2023-02" db="EMBL/GenBank/DDBJ databases">
        <title>Colletotrichum kahawae CIFC_Que2 genome sequencing and assembly.</title>
        <authorList>
            <person name="Baroncelli R."/>
        </authorList>
    </citation>
    <scope>NUCLEOTIDE SEQUENCE</scope>
    <source>
        <strain evidence="2">CIFC_Que2</strain>
    </source>
</reference>
<keyword evidence="1" id="KW-0732">Signal</keyword>
<evidence type="ECO:0008006" key="4">
    <source>
        <dbReference type="Google" id="ProtNLM"/>
    </source>
</evidence>
<dbReference type="Pfam" id="PF17615">
    <property type="entry name" value="C166"/>
    <property type="match status" value="1"/>
</dbReference>
<sequence length="189" mass="19562">MQFSTIKFAIAALALCSNTVLGQTTPAQVVSNINMVTEKSQALQAPAQEITAVNGALLAVGMGPFPKIIQGFTEIVTITSTALQQMQGMPPVAAGPDAAAIAEAFRDFVRVHQALLNILIGKAGLLSTVPFVGAPVAAVLRSVESVVDTLAFSLIDSVEGQATQLNSDYNGLSSSLETAIKSYTGIVDI</sequence>
<comment type="caution">
    <text evidence="2">The sequence shown here is derived from an EMBL/GenBank/DDBJ whole genome shotgun (WGS) entry which is preliminary data.</text>
</comment>
<protein>
    <recommendedName>
        <fullName evidence="4">UVI-1 protein</fullName>
    </recommendedName>
</protein>
<feature type="chain" id="PRO_5042207604" description="UVI-1 protein" evidence="1">
    <location>
        <begin position="23"/>
        <end position="189"/>
    </location>
</feature>
<evidence type="ECO:0000256" key="1">
    <source>
        <dbReference type="SAM" id="SignalP"/>
    </source>
</evidence>
<feature type="signal peptide" evidence="1">
    <location>
        <begin position="1"/>
        <end position="22"/>
    </location>
</feature>
<dbReference type="EMBL" id="VYYT01000256">
    <property type="protein sequence ID" value="KAK2752022.1"/>
    <property type="molecule type" value="Genomic_DNA"/>
</dbReference>
<evidence type="ECO:0000313" key="3">
    <source>
        <dbReference type="Proteomes" id="UP001281614"/>
    </source>
</evidence>
<proteinExistence type="predicted"/>
<organism evidence="2 3">
    <name type="scientific">Colletotrichum kahawae</name>
    <name type="common">Coffee berry disease fungus</name>
    <dbReference type="NCBI Taxonomy" id="34407"/>
    <lineage>
        <taxon>Eukaryota</taxon>
        <taxon>Fungi</taxon>
        <taxon>Dikarya</taxon>
        <taxon>Ascomycota</taxon>
        <taxon>Pezizomycotina</taxon>
        <taxon>Sordariomycetes</taxon>
        <taxon>Hypocreomycetidae</taxon>
        <taxon>Glomerellales</taxon>
        <taxon>Glomerellaceae</taxon>
        <taxon>Colletotrichum</taxon>
        <taxon>Colletotrichum gloeosporioides species complex</taxon>
    </lineage>
</organism>
<dbReference type="Proteomes" id="UP001281614">
    <property type="component" value="Unassembled WGS sequence"/>
</dbReference>
<evidence type="ECO:0000313" key="2">
    <source>
        <dbReference type="EMBL" id="KAK2752022.1"/>
    </source>
</evidence>
<name>A0AAE0D4A8_COLKA</name>
<dbReference type="AlphaFoldDB" id="A0AAE0D4A8"/>
<accession>A0AAE0D4A8</accession>